<sequence length="269" mass="30001">MSEFSVSSESYSEHKEAENNPANFRVAIFGTGSEQSESDVKAIKYATESARKMIEQGYSISTGGYDKGVMKAATNSAYEAAKQNGIEDTNKIIKAFPFTENIAAGEKVRGAEISESTTLIERLKHLIDESNAFIVLGGKVGTVIELITAIHSESVQQMKKEKPSPRPTIIIDPELEHLNTLNQLVGNDERLSKMAGLKHTYIIGDTNNWLENIDIILNLYNRQNNGEELNNEEREFLNQSNYLENLNHWLINTAKNQRNAATWPPGRGL</sequence>
<evidence type="ECO:0000313" key="1">
    <source>
        <dbReference type="EMBL" id="OHA55125.1"/>
    </source>
</evidence>
<comment type="caution">
    <text evidence="1">The sequence shown here is derived from an EMBL/GenBank/DDBJ whole genome shotgun (WGS) entry which is preliminary data.</text>
</comment>
<dbReference type="PANTHER" id="PTHR43393">
    <property type="entry name" value="CYTOKININ RIBOSIDE 5'-MONOPHOSPHATE PHOSPHORIBOHYDROLASE"/>
    <property type="match status" value="1"/>
</dbReference>
<accession>A0A1G2Q3F8</accession>
<name>A0A1G2Q3F8_9BACT</name>
<dbReference type="GO" id="GO:0005829">
    <property type="term" value="C:cytosol"/>
    <property type="evidence" value="ECO:0007669"/>
    <property type="project" value="TreeGrafter"/>
</dbReference>
<gene>
    <name evidence="1" type="ORF">A2388_02020</name>
</gene>
<dbReference type="SUPFAM" id="SSF102405">
    <property type="entry name" value="MCP/YpsA-like"/>
    <property type="match status" value="1"/>
</dbReference>
<dbReference type="PANTHER" id="PTHR43393:SF3">
    <property type="entry name" value="LYSINE DECARBOXYLASE-LIKE PROTEIN"/>
    <property type="match status" value="1"/>
</dbReference>
<dbReference type="InterPro" id="IPR052341">
    <property type="entry name" value="LOG_family_nucleotidases"/>
</dbReference>
<protein>
    <submittedName>
        <fullName evidence="1">Uncharacterized protein</fullName>
    </submittedName>
</protein>
<dbReference type="Proteomes" id="UP000177575">
    <property type="component" value="Unassembled WGS sequence"/>
</dbReference>
<reference evidence="1 2" key="1">
    <citation type="journal article" date="2016" name="Nat. Commun.">
        <title>Thousands of microbial genomes shed light on interconnected biogeochemical processes in an aquifer system.</title>
        <authorList>
            <person name="Anantharaman K."/>
            <person name="Brown C.T."/>
            <person name="Hug L.A."/>
            <person name="Sharon I."/>
            <person name="Castelle C.J."/>
            <person name="Probst A.J."/>
            <person name="Thomas B.C."/>
            <person name="Singh A."/>
            <person name="Wilkins M.J."/>
            <person name="Karaoz U."/>
            <person name="Brodie E.L."/>
            <person name="Williams K.H."/>
            <person name="Hubbard S.S."/>
            <person name="Banfield J.F."/>
        </authorList>
    </citation>
    <scope>NUCLEOTIDE SEQUENCE [LARGE SCALE GENOMIC DNA]</scope>
</reference>
<proteinExistence type="predicted"/>
<dbReference type="InterPro" id="IPR031100">
    <property type="entry name" value="LOG_fam"/>
</dbReference>
<evidence type="ECO:0000313" key="2">
    <source>
        <dbReference type="Proteomes" id="UP000177575"/>
    </source>
</evidence>
<dbReference type="EMBL" id="MHTC01000025">
    <property type="protein sequence ID" value="OHA55125.1"/>
    <property type="molecule type" value="Genomic_DNA"/>
</dbReference>
<dbReference type="Gene3D" id="3.40.50.450">
    <property type="match status" value="1"/>
</dbReference>
<organism evidence="1 2">
    <name type="scientific">Candidatus Veblenbacteria bacterium RIFOXYB1_FULL_43_13</name>
    <dbReference type="NCBI Taxonomy" id="1802426"/>
    <lineage>
        <taxon>Bacteria</taxon>
        <taxon>Candidatus Vebleniibacteriota</taxon>
    </lineage>
</organism>
<dbReference type="Pfam" id="PF03641">
    <property type="entry name" value="Lysine_decarbox"/>
    <property type="match status" value="1"/>
</dbReference>
<dbReference type="AlphaFoldDB" id="A0A1G2Q3F8"/>